<evidence type="ECO:0000313" key="7">
    <source>
        <dbReference type="Proteomes" id="UP000316093"/>
    </source>
</evidence>
<evidence type="ECO:0000256" key="3">
    <source>
        <dbReference type="ARBA" id="ARBA00022553"/>
    </source>
</evidence>
<evidence type="ECO:0000259" key="5">
    <source>
        <dbReference type="PROSITE" id="PS50109"/>
    </source>
</evidence>
<keyword evidence="4" id="KW-1133">Transmembrane helix</keyword>
<dbReference type="SMART" id="SM00387">
    <property type="entry name" value="HATPase_c"/>
    <property type="match status" value="1"/>
</dbReference>
<keyword evidence="4" id="KW-0472">Membrane</keyword>
<name>A0A4Y5Z524_9GAMM</name>
<keyword evidence="3" id="KW-0597">Phosphoprotein</keyword>
<evidence type="ECO:0000256" key="4">
    <source>
        <dbReference type="SAM" id="Phobius"/>
    </source>
</evidence>
<keyword evidence="6" id="KW-0418">Kinase</keyword>
<keyword evidence="4" id="KW-0812">Transmembrane</keyword>
<feature type="transmembrane region" description="Helical" evidence="4">
    <location>
        <begin position="57"/>
        <end position="78"/>
    </location>
</feature>
<dbReference type="Pfam" id="PF02518">
    <property type="entry name" value="HATPase_c"/>
    <property type="match status" value="1"/>
</dbReference>
<dbReference type="InterPro" id="IPR003594">
    <property type="entry name" value="HATPase_dom"/>
</dbReference>
<feature type="domain" description="Histidine kinase" evidence="5">
    <location>
        <begin position="238"/>
        <end position="447"/>
    </location>
</feature>
<dbReference type="PROSITE" id="PS50109">
    <property type="entry name" value="HIS_KIN"/>
    <property type="match status" value="1"/>
</dbReference>
<evidence type="ECO:0000256" key="2">
    <source>
        <dbReference type="ARBA" id="ARBA00012438"/>
    </source>
</evidence>
<dbReference type="AlphaFoldDB" id="A0A4Y5Z524"/>
<dbReference type="PANTHER" id="PTHR43065">
    <property type="entry name" value="SENSOR HISTIDINE KINASE"/>
    <property type="match status" value="1"/>
</dbReference>
<keyword evidence="7" id="KW-1185">Reference proteome</keyword>
<comment type="catalytic activity">
    <reaction evidence="1">
        <text>ATP + protein L-histidine = ADP + protein N-phospho-L-histidine.</text>
        <dbReference type="EC" id="2.7.13.3"/>
    </reaction>
</comment>
<feature type="transmembrane region" description="Helical" evidence="4">
    <location>
        <begin position="21"/>
        <end position="45"/>
    </location>
</feature>
<dbReference type="SUPFAM" id="SSF47384">
    <property type="entry name" value="Homodimeric domain of signal transducing histidine kinase"/>
    <property type="match status" value="1"/>
</dbReference>
<gene>
    <name evidence="6" type="ORF">FIV34_14605</name>
</gene>
<dbReference type="SUPFAM" id="SSF55874">
    <property type="entry name" value="ATPase domain of HSP90 chaperone/DNA topoisomerase II/histidine kinase"/>
    <property type="match status" value="1"/>
</dbReference>
<proteinExistence type="predicted"/>
<accession>A0A4Y5Z524</accession>
<dbReference type="InterPro" id="IPR005467">
    <property type="entry name" value="His_kinase_dom"/>
</dbReference>
<sequence>MKIRAWLEGVPVADPVERRNAPLVQAILLAMGVLMPLNKIVHLYFASFRASLSAPGLVADMITDVVMTAAAWAGLILIRRGQFRRGVILYLGVMLGCAAFAYASIGLERLSNDPFPLLMLGMGGLMLGRRSLWTIYAALMGVFCLGTLGDVLQQWPHGAIDWQVGRKVSMAMSYAVVAIVLDRTIAALRDSLAESNARGAELARSNTLLQAEMAERERAQSQLVHAQKMEAAGHLASGVAHDFDNVLNVVLGYAKRRERDADKGTDALLASMEGVEVAARRALSISRKLLDFSGKRVIQCEHFDAGDALRDVAPMLRQIFDGTVRVRIDAQGCPATVAMDRAQFELMLLNVAANARDAMPTGGAFDVVLRCRGDEVELCMVDDGCGMATDVRDRAFDPFFTTKPAGRGTGLGLATLRDTVVAAGGSVWVDSAPGNGTRIGVRLPMVSGQPQSGVSEKVA</sequence>
<dbReference type="InterPro" id="IPR004358">
    <property type="entry name" value="Sig_transdc_His_kin-like_C"/>
</dbReference>
<evidence type="ECO:0000256" key="1">
    <source>
        <dbReference type="ARBA" id="ARBA00000085"/>
    </source>
</evidence>
<reference evidence="6 7" key="1">
    <citation type="submission" date="2019-06" db="EMBL/GenBank/DDBJ databases">
        <title>A complete genome sequence for Luteibacter pinisoli MAH-14.</title>
        <authorList>
            <person name="Baltrus D.A."/>
        </authorList>
    </citation>
    <scope>NUCLEOTIDE SEQUENCE [LARGE SCALE GENOMIC DNA]</scope>
    <source>
        <strain evidence="6 7">MAH-14</strain>
    </source>
</reference>
<dbReference type="GO" id="GO:0000155">
    <property type="term" value="F:phosphorelay sensor kinase activity"/>
    <property type="evidence" value="ECO:0007669"/>
    <property type="project" value="InterPro"/>
</dbReference>
<dbReference type="Gene3D" id="1.10.287.130">
    <property type="match status" value="1"/>
</dbReference>
<dbReference type="Proteomes" id="UP000316093">
    <property type="component" value="Chromosome"/>
</dbReference>
<feature type="transmembrane region" description="Helical" evidence="4">
    <location>
        <begin position="87"/>
        <end position="107"/>
    </location>
</feature>
<dbReference type="KEGG" id="lpy:FIV34_14605"/>
<organism evidence="6 7">
    <name type="scientific">Luteibacter pinisoli</name>
    <dbReference type="NCBI Taxonomy" id="2589080"/>
    <lineage>
        <taxon>Bacteria</taxon>
        <taxon>Pseudomonadati</taxon>
        <taxon>Pseudomonadota</taxon>
        <taxon>Gammaproteobacteria</taxon>
        <taxon>Lysobacterales</taxon>
        <taxon>Rhodanobacteraceae</taxon>
        <taxon>Luteibacter</taxon>
    </lineage>
</organism>
<dbReference type="EMBL" id="CP041046">
    <property type="protein sequence ID" value="QDE40351.1"/>
    <property type="molecule type" value="Genomic_DNA"/>
</dbReference>
<dbReference type="PANTHER" id="PTHR43065:SF42">
    <property type="entry name" value="TWO-COMPONENT SENSOR PPRA"/>
    <property type="match status" value="1"/>
</dbReference>
<dbReference type="Gene3D" id="3.30.565.10">
    <property type="entry name" value="Histidine kinase-like ATPase, C-terminal domain"/>
    <property type="match status" value="1"/>
</dbReference>
<dbReference type="PRINTS" id="PR00344">
    <property type="entry name" value="BCTRLSENSOR"/>
</dbReference>
<dbReference type="CDD" id="cd00082">
    <property type="entry name" value="HisKA"/>
    <property type="match status" value="1"/>
</dbReference>
<dbReference type="EC" id="2.7.13.3" evidence="2"/>
<keyword evidence="6" id="KW-0808">Transferase</keyword>
<dbReference type="InterPro" id="IPR003661">
    <property type="entry name" value="HisK_dim/P_dom"/>
</dbReference>
<protein>
    <recommendedName>
        <fullName evidence="2">histidine kinase</fullName>
        <ecNumber evidence="2">2.7.13.3</ecNumber>
    </recommendedName>
</protein>
<dbReference type="OrthoDB" id="9770473at2"/>
<dbReference type="InterPro" id="IPR036890">
    <property type="entry name" value="HATPase_C_sf"/>
</dbReference>
<evidence type="ECO:0000313" key="6">
    <source>
        <dbReference type="EMBL" id="QDE40351.1"/>
    </source>
</evidence>
<dbReference type="InterPro" id="IPR036097">
    <property type="entry name" value="HisK_dim/P_sf"/>
</dbReference>